<dbReference type="InterPro" id="IPR015424">
    <property type="entry name" value="PyrdxlP-dep_Trfase"/>
</dbReference>
<dbReference type="KEGG" id="mol:YLM1_0179"/>
<evidence type="ECO:0000256" key="1">
    <source>
        <dbReference type="ARBA" id="ARBA00001933"/>
    </source>
</evidence>
<dbReference type="RefSeq" id="WP_067145405.1">
    <property type="nucleotide sequence ID" value="NZ_CP014265.1"/>
</dbReference>
<reference evidence="11" key="2">
    <citation type="submission" date="2016-02" db="EMBL/GenBank/DDBJ databases">
        <title>The draft genome sequence of the rumen methanogen Methanobrevibacter olleyae YLM1.</title>
        <authorList>
            <consortium name="New Zealand Agricultural Greenhouse Gas Research Centre/Pastoral Greenhouse Gas Research Consortium"/>
            <person name="Kelly W.J."/>
            <person name="Li D."/>
            <person name="Lambie S.C."/>
            <person name="Attwood G.T."/>
            <person name="Altermann E."/>
            <person name="Leahy S.C."/>
        </authorList>
    </citation>
    <scope>NUCLEOTIDE SEQUENCE [LARGE SCALE GENOMIC DNA]</scope>
    <source>
        <strain evidence="11">YLM1</strain>
    </source>
</reference>
<organism evidence="9 11">
    <name type="scientific">Methanobrevibacter olleyae</name>
    <dbReference type="NCBI Taxonomy" id="294671"/>
    <lineage>
        <taxon>Archaea</taxon>
        <taxon>Methanobacteriati</taxon>
        <taxon>Methanobacteriota</taxon>
        <taxon>Methanomada group</taxon>
        <taxon>Methanobacteria</taxon>
        <taxon>Methanobacteriales</taxon>
        <taxon>Methanobacteriaceae</taxon>
        <taxon>Methanobrevibacter</taxon>
    </lineage>
</organism>
<dbReference type="PROSITE" id="PS00105">
    <property type="entry name" value="AA_TRANSFER_CLASS_1"/>
    <property type="match status" value="1"/>
</dbReference>
<keyword evidence="11" id="KW-1185">Reference proteome</keyword>
<dbReference type="Proteomes" id="UP000183442">
    <property type="component" value="Unassembled WGS sequence"/>
</dbReference>
<dbReference type="InterPro" id="IPR004838">
    <property type="entry name" value="NHTrfase_class1_PyrdxlP-BS"/>
</dbReference>
<proteinExistence type="inferred from homology"/>
<dbReference type="CDD" id="cd00609">
    <property type="entry name" value="AAT_like"/>
    <property type="match status" value="1"/>
</dbReference>
<sequence length="386" mass="43382">MIQKKKYAKAAKIIPDGYESANHFFEAVFGDKEMIWMGQNTNELHIGHNEDVHKAMIECIESDEYCKYPPPEGFTELQSLILKDLELEDLSIYINAGATESLYLAMNAVLSKGDNVITPDPGYLIIDNFASRFASEVRAVKIYSEENNYKLTPKLVRENMDENTKVILLIDPLNPLGSSYTEEEIKEFAEIAIENDLFLLHDVTYRDFAQKHTIAAKYAPNNTITTYSFSKIFGMAGLRLGAVISSKEFIDVVKSIIINDVGTSIVAQAAALAALKSKDQWAERVKETTFENQKIIKEAVDKCEGVFLPVYPSSANMMVIDLSGAGIDPEDMSSYLIEKKVFTRQGSYTSNTFGDRYLRVSYSIDPEKVKVFAREFVLAVEALRTK</sequence>
<dbReference type="Pfam" id="PF00155">
    <property type="entry name" value="Aminotran_1_2"/>
    <property type="match status" value="1"/>
</dbReference>
<reference evidence="10" key="3">
    <citation type="submission" date="2016-10" db="EMBL/GenBank/DDBJ databases">
        <authorList>
            <person name="de Groot N.N."/>
        </authorList>
    </citation>
    <scope>NUCLEOTIDE SEQUENCE [LARGE SCALE GENOMIC DNA]</scope>
    <source>
        <strain evidence="10">DSM 16632</strain>
    </source>
</reference>
<dbReference type="InterPro" id="IPR004839">
    <property type="entry name" value="Aminotransferase_I/II_large"/>
</dbReference>
<name>A0A126QYJ9_METOL</name>
<dbReference type="EMBL" id="FOTL01000010">
    <property type="protein sequence ID" value="SFL42849.1"/>
    <property type="molecule type" value="Genomic_DNA"/>
</dbReference>
<dbReference type="PANTHER" id="PTHR46383:SF1">
    <property type="entry name" value="ASPARTATE AMINOTRANSFERASE"/>
    <property type="match status" value="1"/>
</dbReference>
<dbReference type="InterPro" id="IPR050596">
    <property type="entry name" value="AspAT/PAT-like"/>
</dbReference>
<dbReference type="GO" id="GO:0008483">
    <property type="term" value="F:transaminase activity"/>
    <property type="evidence" value="ECO:0007669"/>
    <property type="project" value="UniProtKB-KW"/>
</dbReference>
<dbReference type="InterPro" id="IPR015422">
    <property type="entry name" value="PyrdxlP-dep_Trfase_small"/>
</dbReference>
<dbReference type="Gene3D" id="3.90.1150.10">
    <property type="entry name" value="Aspartate Aminotransferase, domain 1"/>
    <property type="match status" value="1"/>
</dbReference>
<dbReference type="InterPro" id="IPR015421">
    <property type="entry name" value="PyrdxlP-dep_Trfase_major"/>
</dbReference>
<evidence type="ECO:0000313" key="11">
    <source>
        <dbReference type="Proteomes" id="UP000066376"/>
    </source>
</evidence>
<comment type="similarity">
    <text evidence="2 7">Belongs to the class-I pyridoxal-phosphate-dependent aminotransferase family.</text>
</comment>
<dbReference type="STRING" id="294671.YLM1_0179"/>
<gene>
    <name evidence="10" type="ORF">SAMN02910297_00861</name>
    <name evidence="9" type="ORF">YLM1_0179</name>
</gene>
<evidence type="ECO:0000256" key="3">
    <source>
        <dbReference type="ARBA" id="ARBA00011738"/>
    </source>
</evidence>
<dbReference type="GO" id="GO:0030170">
    <property type="term" value="F:pyridoxal phosphate binding"/>
    <property type="evidence" value="ECO:0007669"/>
    <property type="project" value="InterPro"/>
</dbReference>
<keyword evidence="5 7" id="KW-0808">Transferase</keyword>
<evidence type="ECO:0000313" key="12">
    <source>
        <dbReference type="Proteomes" id="UP000183442"/>
    </source>
</evidence>
<dbReference type="GeneID" id="28488474"/>
<evidence type="ECO:0000256" key="4">
    <source>
        <dbReference type="ARBA" id="ARBA00022576"/>
    </source>
</evidence>
<dbReference type="PANTHER" id="PTHR46383">
    <property type="entry name" value="ASPARTATE AMINOTRANSFERASE"/>
    <property type="match status" value="1"/>
</dbReference>
<feature type="domain" description="Aminotransferase class I/classII large" evidence="8">
    <location>
        <begin position="33"/>
        <end position="374"/>
    </location>
</feature>
<dbReference type="EC" id="2.6.1.-" evidence="7"/>
<reference evidence="12" key="4">
    <citation type="submission" date="2016-10" db="EMBL/GenBank/DDBJ databases">
        <authorList>
            <person name="Varghese N."/>
        </authorList>
    </citation>
    <scope>NUCLEOTIDE SEQUENCE [LARGE SCALE GENOMIC DNA]</scope>
    <source>
        <strain evidence="12">DSM 16632</strain>
    </source>
</reference>
<dbReference type="SUPFAM" id="SSF53383">
    <property type="entry name" value="PLP-dependent transferases"/>
    <property type="match status" value="1"/>
</dbReference>
<keyword evidence="6" id="KW-0663">Pyridoxal phosphate</keyword>
<evidence type="ECO:0000256" key="2">
    <source>
        <dbReference type="ARBA" id="ARBA00007441"/>
    </source>
</evidence>
<evidence type="ECO:0000313" key="9">
    <source>
        <dbReference type="EMBL" id="AMK14739.1"/>
    </source>
</evidence>
<dbReference type="Proteomes" id="UP000066376">
    <property type="component" value="Chromosome"/>
</dbReference>
<reference evidence="9 11" key="1">
    <citation type="journal article" date="2016" name="Genome Announc.">
        <title>Draft Genome Sequence of the Rumen Methanogen Methanobrevibacter olleyae YLM1.</title>
        <authorList>
            <person name="Kelly W.J."/>
            <person name="Li D."/>
            <person name="Lambie S.C."/>
            <person name="Cox F."/>
            <person name="Attwood G.T."/>
            <person name="Altermann E."/>
            <person name="Leahy S.C."/>
        </authorList>
    </citation>
    <scope>NUCLEOTIDE SEQUENCE [LARGE SCALE GENOMIC DNA]</scope>
    <source>
        <strain evidence="9 11">YLM1</strain>
    </source>
</reference>
<evidence type="ECO:0000256" key="5">
    <source>
        <dbReference type="ARBA" id="ARBA00022679"/>
    </source>
</evidence>
<dbReference type="OrthoDB" id="372018at2157"/>
<dbReference type="EMBL" id="CP014265">
    <property type="protein sequence ID" value="AMK14739.1"/>
    <property type="molecule type" value="Genomic_DNA"/>
</dbReference>
<dbReference type="GO" id="GO:0006520">
    <property type="term" value="P:amino acid metabolic process"/>
    <property type="evidence" value="ECO:0007669"/>
    <property type="project" value="InterPro"/>
</dbReference>
<accession>A0A126QYJ9</accession>
<comment type="cofactor">
    <cofactor evidence="1 7">
        <name>pyridoxal 5'-phosphate</name>
        <dbReference type="ChEBI" id="CHEBI:597326"/>
    </cofactor>
</comment>
<evidence type="ECO:0000256" key="6">
    <source>
        <dbReference type="ARBA" id="ARBA00022898"/>
    </source>
</evidence>
<comment type="subunit">
    <text evidence="3">Homodimer.</text>
</comment>
<keyword evidence="4 7" id="KW-0032">Aminotransferase</keyword>
<evidence type="ECO:0000313" key="10">
    <source>
        <dbReference type="EMBL" id="SFL42849.1"/>
    </source>
</evidence>
<evidence type="ECO:0000256" key="7">
    <source>
        <dbReference type="RuleBase" id="RU000481"/>
    </source>
</evidence>
<dbReference type="AlphaFoldDB" id="A0A126QYJ9"/>
<dbReference type="NCBIfam" id="NF004870">
    <property type="entry name" value="PRK06225.1"/>
    <property type="match status" value="1"/>
</dbReference>
<evidence type="ECO:0000259" key="8">
    <source>
        <dbReference type="Pfam" id="PF00155"/>
    </source>
</evidence>
<dbReference type="Gene3D" id="3.40.640.10">
    <property type="entry name" value="Type I PLP-dependent aspartate aminotransferase-like (Major domain)"/>
    <property type="match status" value="1"/>
</dbReference>
<dbReference type="PATRIC" id="fig|294671.3.peg.180"/>
<protein>
    <recommendedName>
        <fullName evidence="7">Aminotransferase</fullName>
        <ecNumber evidence="7">2.6.1.-</ecNumber>
    </recommendedName>
</protein>